<dbReference type="GO" id="GO:0005874">
    <property type="term" value="C:microtubule"/>
    <property type="evidence" value="ECO:0007669"/>
    <property type="project" value="TreeGrafter"/>
</dbReference>
<keyword evidence="2 5" id="KW-0547">Nucleotide-binding</keyword>
<comment type="caution">
    <text evidence="8">The sequence shown here is derived from an EMBL/GenBank/DDBJ whole genome shotgun (WGS) entry which is preliminary data.</text>
</comment>
<dbReference type="EMBL" id="VUJU01003860">
    <property type="protein sequence ID" value="KAF0756419.1"/>
    <property type="molecule type" value="Genomic_DNA"/>
</dbReference>
<dbReference type="PANTHER" id="PTHR24115:SF194">
    <property type="entry name" value="KINESIN-LIKE PROTEIN KIF6"/>
    <property type="match status" value="1"/>
</dbReference>
<accession>A0A6G0YI96</accession>
<proteinExistence type="inferred from homology"/>
<keyword evidence="5" id="KW-0505">Motor protein</keyword>
<dbReference type="Pfam" id="PF00225">
    <property type="entry name" value="Kinesin"/>
    <property type="match status" value="1"/>
</dbReference>
<dbReference type="SMART" id="SM00129">
    <property type="entry name" value="KISc"/>
    <property type="match status" value="1"/>
</dbReference>
<feature type="transmembrane region" description="Helical" evidence="6">
    <location>
        <begin position="705"/>
        <end position="729"/>
    </location>
</feature>
<dbReference type="PANTHER" id="PTHR24115">
    <property type="entry name" value="KINESIN-RELATED"/>
    <property type="match status" value="1"/>
</dbReference>
<evidence type="ECO:0000259" key="7">
    <source>
        <dbReference type="PROSITE" id="PS50067"/>
    </source>
</evidence>
<dbReference type="InterPro" id="IPR027640">
    <property type="entry name" value="Kinesin-like_fam"/>
</dbReference>
<dbReference type="OrthoDB" id="6628824at2759"/>
<dbReference type="GO" id="GO:0005871">
    <property type="term" value="C:kinesin complex"/>
    <property type="evidence" value="ECO:0007669"/>
    <property type="project" value="TreeGrafter"/>
</dbReference>
<sequence>MDKSQNIKIYCRLKPLKNNEKSIKYEITNNDSSGIDVLDLKHQLYRNNHDTSYKFRYNGVFNENTSQSLIFETVAVPILDNPLLLLYHSKTGIIPQLTATAEVLYEKRLQENYCYCFIQGVSVTSSNISNLILTYYFRFLSGKNCTIFTYGQTCSGKTYTMYGSKEDRGIIPRSFDYLFLCTEELNYNFELEYIEIYKNDIYDLLDRKNVRFNNKVKYRDGKGENVYLKKKIKAIQISKKEDALRLLEMGNAKKNIACTSSNNTSSRSHCICTIKFRKHQNGPEIKFNLVDLAGSENISNTTDDKKTLVESRSINSSLHHLNCVIRSLGNPNVYVPFRNSTITSVLKDSLGTDCATAMISTIVLNHRCIAVSLINTLTPVTPILLESISTCRHSKEVLAIKYRVREKKKINEKKQYKLKDDLLEEKEHDMSGVLCSKVKENKIILENKTTNTENNEDLINESICIPRGLYDKLKDGICSNVACHVHDDRSKPDDFAIGDGIICVPAVDVTAPPVMESGDGINDTHDNSKMSKVHDMLPLVLECGVGTEDILVTQSGHDDKNIYTPLKNSLINRASNFYWIHYKMINLILIMIILMLNSQFLISTVGFNIRSFVPESLKSSDPAKLCPDGNNNLQTLCCCGKCLSVCVKTMKDKINEKIIDSFCDCQLASCVTDSPNTASDHRLFNGLTFSDQMFEEYLTFIKSTVKISICVFIMLFITILIAMVLYKLFRLQQRSINMNFDKFETQNNKQPSPITVNIGPEKLPTCTNEKCQPIHFNTKVQQYL</sequence>
<keyword evidence="9" id="KW-1185">Reference proteome</keyword>
<feature type="binding site" evidence="5">
    <location>
        <begin position="151"/>
        <end position="158"/>
    </location>
    <ligand>
        <name>ATP</name>
        <dbReference type="ChEBI" id="CHEBI:30616"/>
    </ligand>
</feature>
<keyword evidence="4" id="KW-0963">Cytoplasm</keyword>
<dbReference type="GO" id="GO:0016887">
    <property type="term" value="F:ATP hydrolysis activity"/>
    <property type="evidence" value="ECO:0007669"/>
    <property type="project" value="TreeGrafter"/>
</dbReference>
<dbReference type="InterPro" id="IPR001752">
    <property type="entry name" value="Kinesin_motor_dom"/>
</dbReference>
<dbReference type="GO" id="GO:0007018">
    <property type="term" value="P:microtubule-based movement"/>
    <property type="evidence" value="ECO:0007669"/>
    <property type="project" value="InterPro"/>
</dbReference>
<reference evidence="8 9" key="1">
    <citation type="submission" date="2019-08" db="EMBL/GenBank/DDBJ databases">
        <title>Whole genome of Aphis craccivora.</title>
        <authorList>
            <person name="Voronova N.V."/>
            <person name="Shulinski R.S."/>
            <person name="Bandarenka Y.V."/>
            <person name="Zhorov D.G."/>
            <person name="Warner D."/>
        </authorList>
    </citation>
    <scope>NUCLEOTIDE SEQUENCE [LARGE SCALE GENOMIC DNA]</scope>
    <source>
        <strain evidence="8">180601</strain>
        <tissue evidence="8">Whole Body</tissue>
    </source>
</reference>
<dbReference type="GO" id="GO:0005524">
    <property type="term" value="F:ATP binding"/>
    <property type="evidence" value="ECO:0007669"/>
    <property type="project" value="UniProtKB-UniRule"/>
</dbReference>
<dbReference type="SUPFAM" id="SSF52540">
    <property type="entry name" value="P-loop containing nucleoside triphosphate hydrolases"/>
    <property type="match status" value="2"/>
</dbReference>
<keyword evidence="6" id="KW-0812">Transmembrane</keyword>
<evidence type="ECO:0000256" key="2">
    <source>
        <dbReference type="ARBA" id="ARBA00022741"/>
    </source>
</evidence>
<dbReference type="PROSITE" id="PS50067">
    <property type="entry name" value="KINESIN_MOTOR_2"/>
    <property type="match status" value="1"/>
</dbReference>
<evidence type="ECO:0000256" key="4">
    <source>
        <dbReference type="ARBA" id="ARBA00023212"/>
    </source>
</evidence>
<evidence type="ECO:0000313" key="9">
    <source>
        <dbReference type="Proteomes" id="UP000478052"/>
    </source>
</evidence>
<dbReference type="GO" id="GO:0008017">
    <property type="term" value="F:microtubule binding"/>
    <property type="evidence" value="ECO:0007669"/>
    <property type="project" value="InterPro"/>
</dbReference>
<protein>
    <submittedName>
        <fullName evidence="8">Kinesin-like protein KIF6</fullName>
    </submittedName>
</protein>
<keyword evidence="3 5" id="KW-0067">ATP-binding</keyword>
<dbReference type="GO" id="GO:0003777">
    <property type="term" value="F:microtubule motor activity"/>
    <property type="evidence" value="ECO:0007669"/>
    <property type="project" value="InterPro"/>
</dbReference>
<evidence type="ECO:0000256" key="1">
    <source>
        <dbReference type="ARBA" id="ARBA00004245"/>
    </source>
</evidence>
<feature type="transmembrane region" description="Helical" evidence="6">
    <location>
        <begin position="587"/>
        <end position="609"/>
    </location>
</feature>
<dbReference type="Proteomes" id="UP000478052">
    <property type="component" value="Unassembled WGS sequence"/>
</dbReference>
<comment type="subcellular location">
    <subcellularLocation>
        <location evidence="1">Cytoplasm</location>
        <location evidence="1">Cytoskeleton</location>
    </subcellularLocation>
</comment>
<evidence type="ECO:0000313" key="8">
    <source>
        <dbReference type="EMBL" id="KAF0756419.1"/>
    </source>
</evidence>
<comment type="similarity">
    <text evidence="5">Belongs to the TRAFAC class myosin-kinesin ATPase superfamily. Kinesin family.</text>
</comment>
<dbReference type="InterPro" id="IPR036961">
    <property type="entry name" value="Kinesin_motor_dom_sf"/>
</dbReference>
<dbReference type="PRINTS" id="PR00380">
    <property type="entry name" value="KINESINHEAVY"/>
</dbReference>
<keyword evidence="6" id="KW-0472">Membrane</keyword>
<evidence type="ECO:0000256" key="3">
    <source>
        <dbReference type="ARBA" id="ARBA00022840"/>
    </source>
</evidence>
<gene>
    <name evidence="8" type="ORF">FWK35_00015349</name>
</gene>
<dbReference type="AlphaFoldDB" id="A0A6G0YI96"/>
<evidence type="ECO:0000256" key="5">
    <source>
        <dbReference type="PROSITE-ProRule" id="PRU00283"/>
    </source>
</evidence>
<dbReference type="InterPro" id="IPR027417">
    <property type="entry name" value="P-loop_NTPase"/>
</dbReference>
<feature type="domain" description="Kinesin motor" evidence="7">
    <location>
        <begin position="6"/>
        <end position="400"/>
    </location>
</feature>
<organism evidence="8 9">
    <name type="scientific">Aphis craccivora</name>
    <name type="common">Cowpea aphid</name>
    <dbReference type="NCBI Taxonomy" id="307492"/>
    <lineage>
        <taxon>Eukaryota</taxon>
        <taxon>Metazoa</taxon>
        <taxon>Ecdysozoa</taxon>
        <taxon>Arthropoda</taxon>
        <taxon>Hexapoda</taxon>
        <taxon>Insecta</taxon>
        <taxon>Pterygota</taxon>
        <taxon>Neoptera</taxon>
        <taxon>Paraneoptera</taxon>
        <taxon>Hemiptera</taxon>
        <taxon>Sternorrhyncha</taxon>
        <taxon>Aphidomorpha</taxon>
        <taxon>Aphidoidea</taxon>
        <taxon>Aphididae</taxon>
        <taxon>Aphidini</taxon>
        <taxon>Aphis</taxon>
        <taxon>Aphis</taxon>
    </lineage>
</organism>
<keyword evidence="4" id="KW-0206">Cytoskeleton</keyword>
<dbReference type="Gene3D" id="3.40.850.10">
    <property type="entry name" value="Kinesin motor domain"/>
    <property type="match status" value="2"/>
</dbReference>
<evidence type="ECO:0000256" key="6">
    <source>
        <dbReference type="SAM" id="Phobius"/>
    </source>
</evidence>
<keyword evidence="6" id="KW-1133">Transmembrane helix</keyword>
<name>A0A6G0YI96_APHCR</name>
<feature type="non-terminal residue" evidence="8">
    <location>
        <position position="784"/>
    </location>
</feature>